<evidence type="ECO:0000313" key="1">
    <source>
        <dbReference type="EMBL" id="PBK88093.1"/>
    </source>
</evidence>
<dbReference type="InParanoid" id="A0A2H3DIN3"/>
<protein>
    <submittedName>
        <fullName evidence="1">Uncharacterized protein</fullName>
    </submittedName>
</protein>
<name>A0A2H3DIN3_ARMGA</name>
<keyword evidence="2" id="KW-1185">Reference proteome</keyword>
<evidence type="ECO:0000313" key="2">
    <source>
        <dbReference type="Proteomes" id="UP000217790"/>
    </source>
</evidence>
<dbReference type="EMBL" id="KZ293675">
    <property type="protein sequence ID" value="PBK88093.1"/>
    <property type="molecule type" value="Genomic_DNA"/>
</dbReference>
<dbReference type="AlphaFoldDB" id="A0A2H3DIN3"/>
<organism evidence="1 2">
    <name type="scientific">Armillaria gallica</name>
    <name type="common">Bulbous honey fungus</name>
    <name type="synonym">Armillaria bulbosa</name>
    <dbReference type="NCBI Taxonomy" id="47427"/>
    <lineage>
        <taxon>Eukaryota</taxon>
        <taxon>Fungi</taxon>
        <taxon>Dikarya</taxon>
        <taxon>Basidiomycota</taxon>
        <taxon>Agaricomycotina</taxon>
        <taxon>Agaricomycetes</taxon>
        <taxon>Agaricomycetidae</taxon>
        <taxon>Agaricales</taxon>
        <taxon>Marasmiineae</taxon>
        <taxon>Physalacriaceae</taxon>
        <taxon>Armillaria</taxon>
    </lineage>
</organism>
<gene>
    <name evidence="1" type="ORF">ARMGADRAFT_1121240</name>
</gene>
<reference evidence="2" key="1">
    <citation type="journal article" date="2017" name="Nat. Ecol. Evol.">
        <title>Genome expansion and lineage-specific genetic innovations in the forest pathogenic fungi Armillaria.</title>
        <authorList>
            <person name="Sipos G."/>
            <person name="Prasanna A.N."/>
            <person name="Walter M.C."/>
            <person name="O'Connor E."/>
            <person name="Balint B."/>
            <person name="Krizsan K."/>
            <person name="Kiss B."/>
            <person name="Hess J."/>
            <person name="Varga T."/>
            <person name="Slot J."/>
            <person name="Riley R."/>
            <person name="Boka B."/>
            <person name="Rigling D."/>
            <person name="Barry K."/>
            <person name="Lee J."/>
            <person name="Mihaltcheva S."/>
            <person name="LaButti K."/>
            <person name="Lipzen A."/>
            <person name="Waldron R."/>
            <person name="Moloney N.M."/>
            <person name="Sperisen C."/>
            <person name="Kredics L."/>
            <person name="Vagvoelgyi C."/>
            <person name="Patrignani A."/>
            <person name="Fitzpatrick D."/>
            <person name="Nagy I."/>
            <person name="Doyle S."/>
            <person name="Anderson J.B."/>
            <person name="Grigoriev I.V."/>
            <person name="Gueldener U."/>
            <person name="Muensterkoetter M."/>
            <person name="Nagy L.G."/>
        </authorList>
    </citation>
    <scope>NUCLEOTIDE SEQUENCE [LARGE SCALE GENOMIC DNA]</scope>
    <source>
        <strain evidence="2">Ar21-2</strain>
    </source>
</reference>
<accession>A0A2H3DIN3</accession>
<dbReference type="Proteomes" id="UP000217790">
    <property type="component" value="Unassembled WGS sequence"/>
</dbReference>
<proteinExistence type="predicted"/>
<sequence length="114" mass="12907">MGALAGVGRRSQDCDGGPVVARDVCRRELRRSIRNAVGLLVCRSCWERIGGWELSYRRLTALLRRSLGLCNSLTNCLRMYNCVVRVEGEPERYKQRSVMATQLVGEACRDDWEG</sequence>